<keyword evidence="2" id="KW-1185">Reference proteome</keyword>
<accession>A0ABY4GX60</accession>
<gene>
    <name evidence="1" type="ORF">MUO14_19440</name>
</gene>
<evidence type="ECO:0000313" key="1">
    <source>
        <dbReference type="EMBL" id="UOQ92596.1"/>
    </source>
</evidence>
<sequence length="95" mass="10892">MTKHVQVYFKTENDAESANASLQKLAIENEQIEPVPDDPPLLSRLIPLNNLNNPETDNHLTHLLHFDVKEEERESALEIIKEHKGHMDPSELESD</sequence>
<dbReference type="EMBL" id="CP095074">
    <property type="protein sequence ID" value="UOQ92596.1"/>
    <property type="molecule type" value="Genomic_DNA"/>
</dbReference>
<organism evidence="1 2">
    <name type="scientific">Halobacillus shinanisalinarum</name>
    <dbReference type="NCBI Taxonomy" id="2932258"/>
    <lineage>
        <taxon>Bacteria</taxon>
        <taxon>Bacillati</taxon>
        <taxon>Bacillota</taxon>
        <taxon>Bacilli</taxon>
        <taxon>Bacillales</taxon>
        <taxon>Bacillaceae</taxon>
        <taxon>Halobacillus</taxon>
    </lineage>
</organism>
<proteinExistence type="predicted"/>
<evidence type="ECO:0000313" key="2">
    <source>
        <dbReference type="Proteomes" id="UP000831880"/>
    </source>
</evidence>
<dbReference type="Proteomes" id="UP000831880">
    <property type="component" value="Chromosome"/>
</dbReference>
<protein>
    <submittedName>
        <fullName evidence="1">Uncharacterized protein</fullName>
    </submittedName>
</protein>
<dbReference type="RefSeq" id="WP_244752204.1">
    <property type="nucleotide sequence ID" value="NZ_CP095074.1"/>
</dbReference>
<name>A0ABY4GX60_9BACI</name>
<reference evidence="1 2" key="1">
    <citation type="submission" date="2022-04" db="EMBL/GenBank/DDBJ databases">
        <title>Halobacillus sp. isolated from saltern.</title>
        <authorList>
            <person name="Won M."/>
            <person name="Lee C.-M."/>
            <person name="Woen H.-Y."/>
            <person name="Kwon S.-W."/>
        </authorList>
    </citation>
    <scope>NUCLEOTIDE SEQUENCE [LARGE SCALE GENOMIC DNA]</scope>
    <source>
        <strain evidence="1 2">SSTM10-2</strain>
    </source>
</reference>